<dbReference type="AlphaFoldDB" id="A0AA40A0W5"/>
<organism evidence="1 2">
    <name type="scientific">Lasiosphaeris hirsuta</name>
    <dbReference type="NCBI Taxonomy" id="260670"/>
    <lineage>
        <taxon>Eukaryota</taxon>
        <taxon>Fungi</taxon>
        <taxon>Dikarya</taxon>
        <taxon>Ascomycota</taxon>
        <taxon>Pezizomycotina</taxon>
        <taxon>Sordariomycetes</taxon>
        <taxon>Sordariomycetidae</taxon>
        <taxon>Sordariales</taxon>
        <taxon>Lasiosphaeriaceae</taxon>
        <taxon>Lasiosphaeris</taxon>
    </lineage>
</organism>
<proteinExistence type="predicted"/>
<protein>
    <submittedName>
        <fullName evidence="1">Uncharacterized protein</fullName>
    </submittedName>
</protein>
<reference evidence="1" key="1">
    <citation type="submission" date="2023-06" db="EMBL/GenBank/DDBJ databases">
        <title>Genome-scale phylogeny and comparative genomics of the fungal order Sordariales.</title>
        <authorList>
            <consortium name="Lawrence Berkeley National Laboratory"/>
            <person name="Hensen N."/>
            <person name="Bonometti L."/>
            <person name="Westerberg I."/>
            <person name="Brannstrom I.O."/>
            <person name="Guillou S."/>
            <person name="Cros-Aarteil S."/>
            <person name="Calhoun S."/>
            <person name="Haridas S."/>
            <person name="Kuo A."/>
            <person name="Mondo S."/>
            <person name="Pangilinan J."/>
            <person name="Riley R."/>
            <person name="Labutti K."/>
            <person name="Andreopoulos B."/>
            <person name="Lipzen A."/>
            <person name="Chen C."/>
            <person name="Yanf M."/>
            <person name="Daum C."/>
            <person name="Ng V."/>
            <person name="Clum A."/>
            <person name="Steindorff A."/>
            <person name="Ohm R."/>
            <person name="Martin F."/>
            <person name="Silar P."/>
            <person name="Natvig D."/>
            <person name="Lalanne C."/>
            <person name="Gautier V."/>
            <person name="Ament-Velasquez S.L."/>
            <person name="Kruys A."/>
            <person name="Hutchinson M.I."/>
            <person name="Powell A.J."/>
            <person name="Barry K."/>
            <person name="Miller A.N."/>
            <person name="Grigoriev I.V."/>
            <person name="Debuchy R."/>
            <person name="Gladieux P."/>
            <person name="Thoren M.H."/>
            <person name="Johannesson H."/>
        </authorList>
    </citation>
    <scope>NUCLEOTIDE SEQUENCE</scope>
    <source>
        <strain evidence="1">SMH4607-1</strain>
    </source>
</reference>
<keyword evidence="2" id="KW-1185">Reference proteome</keyword>
<comment type="caution">
    <text evidence="1">The sequence shown here is derived from an EMBL/GenBank/DDBJ whole genome shotgun (WGS) entry which is preliminary data.</text>
</comment>
<evidence type="ECO:0000313" key="1">
    <source>
        <dbReference type="EMBL" id="KAK0707251.1"/>
    </source>
</evidence>
<accession>A0AA40A0W5</accession>
<sequence>MLMSAIRLPLANYDIGWPSPNSPGPVWRSRRLSFWPARSTSRRTLSCPLAAKTKHRTSSGRR</sequence>
<dbReference type="EMBL" id="JAUKUA010000006">
    <property type="protein sequence ID" value="KAK0707251.1"/>
    <property type="molecule type" value="Genomic_DNA"/>
</dbReference>
<evidence type="ECO:0000313" key="2">
    <source>
        <dbReference type="Proteomes" id="UP001172102"/>
    </source>
</evidence>
<dbReference type="Proteomes" id="UP001172102">
    <property type="component" value="Unassembled WGS sequence"/>
</dbReference>
<gene>
    <name evidence="1" type="ORF">B0H67DRAFT_587111</name>
</gene>
<name>A0AA40A0W5_9PEZI</name>